<keyword evidence="9 15" id="KW-0479">Metal-binding</keyword>
<dbReference type="Pfam" id="PF00156">
    <property type="entry name" value="Pribosyltran"/>
    <property type="match status" value="1"/>
</dbReference>
<evidence type="ECO:0000256" key="6">
    <source>
        <dbReference type="ARBA" id="ARBA00022490"/>
    </source>
</evidence>
<keyword evidence="11 15" id="KW-0547">Nucleotide-binding</keyword>
<dbReference type="Proteomes" id="UP000554004">
    <property type="component" value="Unassembled WGS sequence"/>
</dbReference>
<reference evidence="17 18" key="1">
    <citation type="journal article" date="2020" name="Biotechnol. Biofuels">
        <title>New insights from the biogas microbiome by comprehensive genome-resolved metagenomics of nearly 1600 species originating from multiple anaerobic digesters.</title>
        <authorList>
            <person name="Campanaro S."/>
            <person name="Treu L."/>
            <person name="Rodriguez-R L.M."/>
            <person name="Kovalovszki A."/>
            <person name="Ziels R.M."/>
            <person name="Maus I."/>
            <person name="Zhu X."/>
            <person name="Kougias P.G."/>
            <person name="Basile A."/>
            <person name="Luo G."/>
            <person name="Schluter A."/>
            <person name="Konstantinidis K.T."/>
            <person name="Angelidaki I."/>
        </authorList>
    </citation>
    <scope>NUCLEOTIDE SEQUENCE [LARGE SCALE GENOMIC DNA]</scope>
    <source>
        <strain evidence="17">AS06rmzACSIP_421</strain>
    </source>
</reference>
<evidence type="ECO:0000256" key="13">
    <source>
        <dbReference type="ARBA" id="ARBA00048811"/>
    </source>
</evidence>
<evidence type="ECO:0000256" key="14">
    <source>
        <dbReference type="ARBA" id="ARBA00049402"/>
    </source>
</evidence>
<name>A0A847EU29_9BACT</name>
<dbReference type="CDD" id="cd06223">
    <property type="entry name" value="PRTases_typeI"/>
    <property type="match status" value="1"/>
</dbReference>
<feature type="domain" description="Phosphoribosyltransferase" evidence="16">
    <location>
        <begin position="20"/>
        <end position="168"/>
    </location>
</feature>
<evidence type="ECO:0000313" key="17">
    <source>
        <dbReference type="EMBL" id="NLE31317.1"/>
    </source>
</evidence>
<keyword evidence="12 15" id="KW-0460">Magnesium</keyword>
<evidence type="ECO:0000256" key="4">
    <source>
        <dbReference type="ARBA" id="ARBA00008391"/>
    </source>
</evidence>
<dbReference type="Gene3D" id="3.40.50.2020">
    <property type="match status" value="1"/>
</dbReference>
<evidence type="ECO:0000259" key="16">
    <source>
        <dbReference type="Pfam" id="PF00156"/>
    </source>
</evidence>
<evidence type="ECO:0000256" key="11">
    <source>
        <dbReference type="ARBA" id="ARBA00022741"/>
    </source>
</evidence>
<dbReference type="GO" id="GO:0032264">
    <property type="term" value="P:IMP salvage"/>
    <property type="evidence" value="ECO:0007669"/>
    <property type="project" value="UniProtKB-UniPathway"/>
</dbReference>
<dbReference type="AlphaFoldDB" id="A0A847EU29"/>
<dbReference type="GO" id="GO:0000287">
    <property type="term" value="F:magnesium ion binding"/>
    <property type="evidence" value="ECO:0007669"/>
    <property type="project" value="TreeGrafter"/>
</dbReference>
<dbReference type="GO" id="GO:0006178">
    <property type="term" value="P:guanine salvage"/>
    <property type="evidence" value="ECO:0007669"/>
    <property type="project" value="TreeGrafter"/>
</dbReference>
<dbReference type="GO" id="GO:0046100">
    <property type="term" value="P:hypoxanthine metabolic process"/>
    <property type="evidence" value="ECO:0007669"/>
    <property type="project" value="TreeGrafter"/>
</dbReference>
<dbReference type="PANTHER" id="PTHR43340">
    <property type="entry name" value="HYPOXANTHINE-GUANINE PHOSPHORIBOSYLTRANSFERASE"/>
    <property type="match status" value="1"/>
</dbReference>
<dbReference type="GO" id="GO:0006166">
    <property type="term" value="P:purine ribonucleoside salvage"/>
    <property type="evidence" value="ECO:0007669"/>
    <property type="project" value="UniProtKB-KW"/>
</dbReference>
<dbReference type="EMBL" id="JAAZAL010000123">
    <property type="protein sequence ID" value="NLE31317.1"/>
    <property type="molecule type" value="Genomic_DNA"/>
</dbReference>
<evidence type="ECO:0000256" key="9">
    <source>
        <dbReference type="ARBA" id="ARBA00022723"/>
    </source>
</evidence>
<dbReference type="GO" id="GO:0005829">
    <property type="term" value="C:cytosol"/>
    <property type="evidence" value="ECO:0007669"/>
    <property type="project" value="TreeGrafter"/>
</dbReference>
<comment type="cofactor">
    <cofactor evidence="1 15">
        <name>Mg(2+)</name>
        <dbReference type="ChEBI" id="CHEBI:18420"/>
    </cofactor>
</comment>
<dbReference type="GO" id="GO:0032263">
    <property type="term" value="P:GMP salvage"/>
    <property type="evidence" value="ECO:0007669"/>
    <property type="project" value="TreeGrafter"/>
</dbReference>
<accession>A0A847EU29</accession>
<keyword evidence="10 15" id="KW-0660">Purine salvage</keyword>
<dbReference type="InterPro" id="IPR029057">
    <property type="entry name" value="PRTase-like"/>
</dbReference>
<evidence type="ECO:0000256" key="1">
    <source>
        <dbReference type="ARBA" id="ARBA00001946"/>
    </source>
</evidence>
<evidence type="ECO:0000256" key="3">
    <source>
        <dbReference type="ARBA" id="ARBA00004669"/>
    </source>
</evidence>
<comment type="pathway">
    <text evidence="3 15">Purine metabolism; IMP biosynthesis via salvage pathway; IMP from hypoxanthine: step 1/1.</text>
</comment>
<evidence type="ECO:0000256" key="5">
    <source>
        <dbReference type="ARBA" id="ARBA00011895"/>
    </source>
</evidence>
<dbReference type="UniPathway" id="UPA00591">
    <property type="reaction ID" value="UER00648"/>
</dbReference>
<comment type="similarity">
    <text evidence="4 15">Belongs to the purine/pyrimidine phosphoribosyltransferase family.</text>
</comment>
<dbReference type="NCBIfam" id="TIGR01203">
    <property type="entry name" value="HGPRTase"/>
    <property type="match status" value="1"/>
</dbReference>
<evidence type="ECO:0000256" key="12">
    <source>
        <dbReference type="ARBA" id="ARBA00022842"/>
    </source>
</evidence>
<comment type="catalytic activity">
    <reaction evidence="14">
        <text>IMP + diphosphate = hypoxanthine + 5-phospho-alpha-D-ribose 1-diphosphate</text>
        <dbReference type="Rhea" id="RHEA:17973"/>
        <dbReference type="ChEBI" id="CHEBI:17368"/>
        <dbReference type="ChEBI" id="CHEBI:33019"/>
        <dbReference type="ChEBI" id="CHEBI:58017"/>
        <dbReference type="ChEBI" id="CHEBI:58053"/>
        <dbReference type="EC" id="2.4.2.8"/>
    </reaction>
    <physiologicalReaction direction="right-to-left" evidence="14">
        <dbReference type="Rhea" id="RHEA:17975"/>
    </physiologicalReaction>
</comment>
<evidence type="ECO:0000256" key="10">
    <source>
        <dbReference type="ARBA" id="ARBA00022726"/>
    </source>
</evidence>
<dbReference type="InterPro" id="IPR050408">
    <property type="entry name" value="HGPRT"/>
</dbReference>
<evidence type="ECO:0000256" key="8">
    <source>
        <dbReference type="ARBA" id="ARBA00022679"/>
    </source>
</evidence>
<dbReference type="PANTHER" id="PTHR43340:SF1">
    <property type="entry name" value="HYPOXANTHINE PHOSPHORIBOSYLTRANSFERASE"/>
    <property type="match status" value="1"/>
</dbReference>
<protein>
    <recommendedName>
        <fullName evidence="5 15">Hypoxanthine phosphoribosyltransferase</fullName>
        <ecNumber evidence="5 15">2.4.2.8</ecNumber>
    </recommendedName>
</protein>
<evidence type="ECO:0000256" key="15">
    <source>
        <dbReference type="RuleBase" id="RU364099"/>
    </source>
</evidence>
<organism evidence="17 18">
    <name type="scientific">Candidatus Dojkabacteria bacterium</name>
    <dbReference type="NCBI Taxonomy" id="2099670"/>
    <lineage>
        <taxon>Bacteria</taxon>
        <taxon>Candidatus Dojkabacteria</taxon>
    </lineage>
</organism>
<comment type="caution">
    <text evidence="17">The sequence shown here is derived from an EMBL/GenBank/DDBJ whole genome shotgun (WGS) entry which is preliminary data.</text>
</comment>
<dbReference type="SUPFAM" id="SSF53271">
    <property type="entry name" value="PRTase-like"/>
    <property type="match status" value="1"/>
</dbReference>
<evidence type="ECO:0000256" key="7">
    <source>
        <dbReference type="ARBA" id="ARBA00022676"/>
    </source>
</evidence>
<dbReference type="GO" id="GO:0000166">
    <property type="term" value="F:nucleotide binding"/>
    <property type="evidence" value="ECO:0007669"/>
    <property type="project" value="UniProtKB-KW"/>
</dbReference>
<evidence type="ECO:0000256" key="2">
    <source>
        <dbReference type="ARBA" id="ARBA00004496"/>
    </source>
</evidence>
<dbReference type="InterPro" id="IPR000836">
    <property type="entry name" value="PRTase_dom"/>
</dbReference>
<dbReference type="EC" id="2.4.2.8" evidence="5 15"/>
<comment type="catalytic activity">
    <reaction evidence="13">
        <text>GMP + diphosphate = guanine + 5-phospho-alpha-D-ribose 1-diphosphate</text>
        <dbReference type="Rhea" id="RHEA:25424"/>
        <dbReference type="ChEBI" id="CHEBI:16235"/>
        <dbReference type="ChEBI" id="CHEBI:33019"/>
        <dbReference type="ChEBI" id="CHEBI:58017"/>
        <dbReference type="ChEBI" id="CHEBI:58115"/>
        <dbReference type="EC" id="2.4.2.8"/>
    </reaction>
    <physiologicalReaction direction="right-to-left" evidence="13">
        <dbReference type="Rhea" id="RHEA:25426"/>
    </physiologicalReaction>
</comment>
<gene>
    <name evidence="17" type="primary">hpt</name>
    <name evidence="17" type="ORF">GX618_03545</name>
</gene>
<keyword evidence="8 15" id="KW-0808">Transferase</keyword>
<comment type="subcellular location">
    <subcellularLocation>
        <location evidence="2 15">Cytoplasm</location>
    </subcellularLocation>
</comment>
<evidence type="ECO:0000313" key="18">
    <source>
        <dbReference type="Proteomes" id="UP000554004"/>
    </source>
</evidence>
<sequence>MVERLEAEDPTFEILFTPEDIKQRVEELGYQISEDYSGEKDTPLILLGVLKGATPFLVDLSRSVQHPNLLIDYIGVSSYGSETTSSREPQITMDARIPLKGKNVIIVEDIIDTGYSIDTLLDILKARKPNSLKVCAFLSKPSKREINVPIDYLGFEIEDKWVQGYGLDTNEKGRNWPYIAFKK</sequence>
<keyword evidence="6 15" id="KW-0963">Cytoplasm</keyword>
<dbReference type="GO" id="GO:0004422">
    <property type="term" value="F:hypoxanthine phosphoribosyltransferase activity"/>
    <property type="evidence" value="ECO:0007669"/>
    <property type="project" value="InterPro"/>
</dbReference>
<dbReference type="InterPro" id="IPR005904">
    <property type="entry name" value="Hxn_phspho_trans"/>
</dbReference>
<keyword evidence="7 15" id="KW-0328">Glycosyltransferase</keyword>
<proteinExistence type="inferred from homology"/>